<keyword evidence="3" id="KW-1185">Reference proteome</keyword>
<reference evidence="2" key="2">
    <citation type="submission" date="2018-03" db="EMBL/GenBank/DDBJ databases">
        <title>The Triticum urartu genome reveals the dynamic nature of wheat genome evolution.</title>
        <authorList>
            <person name="Ling H."/>
            <person name="Ma B."/>
            <person name="Shi X."/>
            <person name="Liu H."/>
            <person name="Dong L."/>
            <person name="Sun H."/>
            <person name="Cao Y."/>
            <person name="Gao Q."/>
            <person name="Zheng S."/>
            <person name="Li Y."/>
            <person name="Yu Y."/>
            <person name="Du H."/>
            <person name="Qi M."/>
            <person name="Li Y."/>
            <person name="Yu H."/>
            <person name="Cui Y."/>
            <person name="Wang N."/>
            <person name="Chen C."/>
            <person name="Wu H."/>
            <person name="Zhao Y."/>
            <person name="Zhang J."/>
            <person name="Li Y."/>
            <person name="Zhou W."/>
            <person name="Zhang B."/>
            <person name="Hu W."/>
            <person name="Eijk M."/>
            <person name="Tang J."/>
            <person name="Witsenboer H."/>
            <person name="Zhao S."/>
            <person name="Li Z."/>
            <person name="Zhang A."/>
            <person name="Wang D."/>
            <person name="Liang C."/>
        </authorList>
    </citation>
    <scope>NUCLEOTIDE SEQUENCE [LARGE SCALE GENOMIC DNA]</scope>
    <source>
        <strain evidence="2">cv. G1812</strain>
    </source>
</reference>
<protein>
    <submittedName>
        <fullName evidence="2">Uncharacterized protein</fullName>
    </submittedName>
</protein>
<evidence type="ECO:0000256" key="1">
    <source>
        <dbReference type="SAM" id="MobiDB-lite"/>
    </source>
</evidence>
<reference evidence="3" key="1">
    <citation type="journal article" date="2013" name="Nature">
        <title>Draft genome of the wheat A-genome progenitor Triticum urartu.</title>
        <authorList>
            <person name="Ling H.Q."/>
            <person name="Zhao S."/>
            <person name="Liu D."/>
            <person name="Wang J."/>
            <person name="Sun H."/>
            <person name="Zhang C."/>
            <person name="Fan H."/>
            <person name="Li D."/>
            <person name="Dong L."/>
            <person name="Tao Y."/>
            <person name="Gao C."/>
            <person name="Wu H."/>
            <person name="Li Y."/>
            <person name="Cui Y."/>
            <person name="Guo X."/>
            <person name="Zheng S."/>
            <person name="Wang B."/>
            <person name="Yu K."/>
            <person name="Liang Q."/>
            <person name="Yang W."/>
            <person name="Lou X."/>
            <person name="Chen J."/>
            <person name="Feng M."/>
            <person name="Jian J."/>
            <person name="Zhang X."/>
            <person name="Luo G."/>
            <person name="Jiang Y."/>
            <person name="Liu J."/>
            <person name="Wang Z."/>
            <person name="Sha Y."/>
            <person name="Zhang B."/>
            <person name="Wu H."/>
            <person name="Tang D."/>
            <person name="Shen Q."/>
            <person name="Xue P."/>
            <person name="Zou S."/>
            <person name="Wang X."/>
            <person name="Liu X."/>
            <person name="Wang F."/>
            <person name="Yang Y."/>
            <person name="An X."/>
            <person name="Dong Z."/>
            <person name="Zhang K."/>
            <person name="Zhang X."/>
            <person name="Luo M.C."/>
            <person name="Dvorak J."/>
            <person name="Tong Y."/>
            <person name="Wang J."/>
            <person name="Yang H."/>
            <person name="Li Z."/>
            <person name="Wang D."/>
            <person name="Zhang A."/>
            <person name="Wang J."/>
        </authorList>
    </citation>
    <scope>NUCLEOTIDE SEQUENCE</scope>
    <source>
        <strain evidence="3">cv. G1812</strain>
    </source>
</reference>
<dbReference type="Proteomes" id="UP000015106">
    <property type="component" value="Chromosome 7"/>
</dbReference>
<evidence type="ECO:0000313" key="3">
    <source>
        <dbReference type="Proteomes" id="UP000015106"/>
    </source>
</evidence>
<dbReference type="Gramene" id="TuG1812G0700005854.01.T01">
    <property type="protein sequence ID" value="TuG1812G0700005854.01.T01.cds456899"/>
    <property type="gene ID" value="TuG1812G0700005854.01"/>
</dbReference>
<reference evidence="2" key="3">
    <citation type="submission" date="2022-06" db="UniProtKB">
        <authorList>
            <consortium name="EnsemblPlants"/>
        </authorList>
    </citation>
    <scope>IDENTIFICATION</scope>
</reference>
<dbReference type="AlphaFoldDB" id="A0A8R7VFA1"/>
<dbReference type="EnsemblPlants" id="TuG1812G0700005854.01.T01">
    <property type="protein sequence ID" value="TuG1812G0700005854.01.T01.cds456899"/>
    <property type="gene ID" value="TuG1812G0700005854.01"/>
</dbReference>
<sequence length="184" mass="18641">LLPLFLICLGSRKVQINAEHDGLASFFGGGELLSFEPGAAFLTIVAGAVAAERLARLERHLAAVAHVRVTLPVRPELAQGCLPGRLHAAPAAVRVAAHVAMDGLGTGECAEADGAPVRPYRCSTGDGRDDGVHLVQGLEGPGVPGVVASSGASRDEVVDMAGAGHDEHSGARSGHHVVGSGLCV</sequence>
<feature type="region of interest" description="Disordered" evidence="1">
    <location>
        <begin position="165"/>
        <end position="184"/>
    </location>
</feature>
<name>A0A8R7VFA1_TRIUA</name>
<evidence type="ECO:0000313" key="2">
    <source>
        <dbReference type="EnsemblPlants" id="TuG1812G0700005854.01.T01.cds456899"/>
    </source>
</evidence>
<accession>A0A8R7VFA1</accession>
<proteinExistence type="predicted"/>
<organism evidence="2 3">
    <name type="scientific">Triticum urartu</name>
    <name type="common">Red wild einkorn</name>
    <name type="synonym">Crithodium urartu</name>
    <dbReference type="NCBI Taxonomy" id="4572"/>
    <lineage>
        <taxon>Eukaryota</taxon>
        <taxon>Viridiplantae</taxon>
        <taxon>Streptophyta</taxon>
        <taxon>Embryophyta</taxon>
        <taxon>Tracheophyta</taxon>
        <taxon>Spermatophyta</taxon>
        <taxon>Magnoliopsida</taxon>
        <taxon>Liliopsida</taxon>
        <taxon>Poales</taxon>
        <taxon>Poaceae</taxon>
        <taxon>BOP clade</taxon>
        <taxon>Pooideae</taxon>
        <taxon>Triticodae</taxon>
        <taxon>Triticeae</taxon>
        <taxon>Triticinae</taxon>
        <taxon>Triticum</taxon>
    </lineage>
</organism>